<dbReference type="InterPro" id="IPR010666">
    <property type="entry name" value="Znf_GRF"/>
</dbReference>
<evidence type="ECO:0000256" key="1">
    <source>
        <dbReference type="ARBA" id="ARBA00022723"/>
    </source>
</evidence>
<dbReference type="AlphaFoldDB" id="A0A3R7D4P3"/>
<organism evidence="8 9">
    <name type="scientific">Aphanomyces invadans</name>
    <dbReference type="NCBI Taxonomy" id="157072"/>
    <lineage>
        <taxon>Eukaryota</taxon>
        <taxon>Sar</taxon>
        <taxon>Stramenopiles</taxon>
        <taxon>Oomycota</taxon>
        <taxon>Saprolegniomycetes</taxon>
        <taxon>Saprolegniales</taxon>
        <taxon>Verrucalvaceae</taxon>
        <taxon>Aphanomyces</taxon>
    </lineage>
</organism>
<dbReference type="Pfam" id="PF06839">
    <property type="entry name" value="Zn_ribbon_GRF"/>
    <property type="match status" value="1"/>
</dbReference>
<dbReference type="InterPro" id="IPR028889">
    <property type="entry name" value="USP"/>
</dbReference>
<evidence type="ECO:0000259" key="6">
    <source>
        <dbReference type="PROSITE" id="PS50235"/>
    </source>
</evidence>
<dbReference type="CDD" id="cd02257">
    <property type="entry name" value="Peptidase_C19"/>
    <property type="match status" value="1"/>
</dbReference>
<keyword evidence="3" id="KW-0862">Zinc</keyword>
<dbReference type="PROSITE" id="PS51999">
    <property type="entry name" value="ZF_GRF"/>
    <property type="match status" value="1"/>
</dbReference>
<keyword evidence="9" id="KW-1185">Reference proteome</keyword>
<keyword evidence="1" id="KW-0479">Metal-binding</keyword>
<dbReference type="InterPro" id="IPR001394">
    <property type="entry name" value="Peptidase_C19_UCH"/>
</dbReference>
<dbReference type="PROSITE" id="PS50235">
    <property type="entry name" value="USP_3"/>
    <property type="match status" value="1"/>
</dbReference>
<dbReference type="PANTHER" id="PTHR21646:SF23">
    <property type="entry name" value="UBIQUITIN CARBOXYL-TERMINAL HYDROLASE USP2"/>
    <property type="match status" value="1"/>
</dbReference>
<feature type="domain" description="USP" evidence="6">
    <location>
        <begin position="1"/>
        <end position="285"/>
    </location>
</feature>
<dbReference type="Gene3D" id="3.90.70.10">
    <property type="entry name" value="Cysteine proteinases"/>
    <property type="match status" value="1"/>
</dbReference>
<gene>
    <name evidence="8" type="ORF">DYB32_001923</name>
</gene>
<dbReference type="GO" id="GO:0016579">
    <property type="term" value="P:protein deubiquitination"/>
    <property type="evidence" value="ECO:0007669"/>
    <property type="project" value="InterPro"/>
</dbReference>
<dbReference type="InterPro" id="IPR050185">
    <property type="entry name" value="Ub_carboxyl-term_hydrolase"/>
</dbReference>
<dbReference type="SUPFAM" id="SSF54001">
    <property type="entry name" value="Cysteine proteinases"/>
    <property type="match status" value="1"/>
</dbReference>
<reference evidence="8 9" key="1">
    <citation type="submission" date="2018-08" db="EMBL/GenBank/DDBJ databases">
        <title>Aphanomyces genome sequencing and annotation.</title>
        <authorList>
            <person name="Minardi D."/>
            <person name="Oidtmann B."/>
            <person name="Van Der Giezen M."/>
            <person name="Studholme D.J."/>
        </authorList>
    </citation>
    <scope>NUCLEOTIDE SEQUENCE [LARGE SCALE GENOMIC DNA]</scope>
    <source>
        <strain evidence="8 9">NJM0002</strain>
    </source>
</reference>
<dbReference type="EMBL" id="QUSY01000097">
    <property type="protein sequence ID" value="RHY33042.1"/>
    <property type="molecule type" value="Genomic_DNA"/>
</dbReference>
<evidence type="ECO:0000259" key="7">
    <source>
        <dbReference type="PROSITE" id="PS51999"/>
    </source>
</evidence>
<dbReference type="GO" id="GO:0004843">
    <property type="term" value="F:cysteine-type deubiquitinase activity"/>
    <property type="evidence" value="ECO:0007669"/>
    <property type="project" value="InterPro"/>
</dbReference>
<protein>
    <submittedName>
        <fullName evidence="8">Uncharacterized protein</fullName>
    </submittedName>
</protein>
<accession>A0A3R7D4P3</accession>
<sequence length="285" mass="31490">MNAVLQAMLCLPAFTQVVRTESWVADVVPGTTMKLKQLQLKPEEFELYTQFKAMVKSKAAKKALMHPGALKAELSKRAPIFADKEQQDAHEFFSTFLHELEEDMTRLAMQVLVASEATTAGKQTLLSYFGPAKKKPLVVPVGALPTASFFQTTLQKTLTCISCSYSRHMSETFRELSLDMPTPAPRPLCLCRKPPIQLTVKKDGPNHGRQFIKCSQSLNPCKFFEWEPDVPSPPPLDLAQLVSEVESSQVLQGNGAKSGYMLVYVQQDVVAPGAPSPMAKNNSDD</sequence>
<evidence type="ECO:0000256" key="3">
    <source>
        <dbReference type="ARBA" id="ARBA00022833"/>
    </source>
</evidence>
<dbReference type="GO" id="GO:0008270">
    <property type="term" value="F:zinc ion binding"/>
    <property type="evidence" value="ECO:0007669"/>
    <property type="project" value="UniProtKB-KW"/>
</dbReference>
<feature type="chain" id="PRO_5018532627" evidence="5">
    <location>
        <begin position="21"/>
        <end position="285"/>
    </location>
</feature>
<dbReference type="PANTHER" id="PTHR21646">
    <property type="entry name" value="UBIQUITIN CARBOXYL-TERMINAL HYDROLASE"/>
    <property type="match status" value="1"/>
</dbReference>
<comment type="caution">
    <text evidence="8">The sequence shown here is derived from an EMBL/GenBank/DDBJ whole genome shotgun (WGS) entry which is preliminary data.</text>
</comment>
<evidence type="ECO:0000256" key="4">
    <source>
        <dbReference type="PROSITE-ProRule" id="PRU01343"/>
    </source>
</evidence>
<dbReference type="InterPro" id="IPR038765">
    <property type="entry name" value="Papain-like_cys_pep_sf"/>
</dbReference>
<dbReference type="Pfam" id="PF00443">
    <property type="entry name" value="UCH"/>
    <property type="match status" value="1"/>
</dbReference>
<dbReference type="VEuPathDB" id="FungiDB:H310_00787"/>
<feature type="signal peptide" evidence="5">
    <location>
        <begin position="1"/>
        <end position="20"/>
    </location>
</feature>
<feature type="domain" description="GRF-type" evidence="7">
    <location>
        <begin position="189"/>
        <end position="230"/>
    </location>
</feature>
<name>A0A3R7D4P3_9STRA</name>
<keyword evidence="5" id="KW-0732">Signal</keyword>
<keyword evidence="2 4" id="KW-0863">Zinc-finger</keyword>
<dbReference type="Proteomes" id="UP000285060">
    <property type="component" value="Unassembled WGS sequence"/>
</dbReference>
<evidence type="ECO:0000313" key="8">
    <source>
        <dbReference type="EMBL" id="RHY33042.1"/>
    </source>
</evidence>
<evidence type="ECO:0000256" key="5">
    <source>
        <dbReference type="SAM" id="SignalP"/>
    </source>
</evidence>
<evidence type="ECO:0000313" key="9">
    <source>
        <dbReference type="Proteomes" id="UP000285060"/>
    </source>
</evidence>
<evidence type="ECO:0000256" key="2">
    <source>
        <dbReference type="ARBA" id="ARBA00022771"/>
    </source>
</evidence>
<proteinExistence type="predicted"/>